<dbReference type="GO" id="GO:0008168">
    <property type="term" value="F:methyltransferase activity"/>
    <property type="evidence" value="ECO:0007669"/>
    <property type="project" value="UniProtKB-UniRule"/>
</dbReference>
<dbReference type="GO" id="GO:0005634">
    <property type="term" value="C:nucleus"/>
    <property type="evidence" value="ECO:0007669"/>
    <property type="project" value="TreeGrafter"/>
</dbReference>
<feature type="compositionally biased region" description="Polar residues" evidence="7">
    <location>
        <begin position="377"/>
        <end position="396"/>
    </location>
</feature>
<proteinExistence type="inferred from homology"/>
<dbReference type="PANTHER" id="PTHR13393:SF0">
    <property type="entry name" value="RNA N6-ADENOSINE-METHYLTRANSFERASE METTL16"/>
    <property type="match status" value="1"/>
</dbReference>
<dbReference type="EC" id="2.1.1.-" evidence="5"/>
<organism evidence="8 9">
    <name type="scientific">Bemisia tabaci</name>
    <name type="common">Sweetpotato whitefly</name>
    <name type="synonym">Aleurodes tabaci</name>
    <dbReference type="NCBI Taxonomy" id="7038"/>
    <lineage>
        <taxon>Eukaryota</taxon>
        <taxon>Metazoa</taxon>
        <taxon>Ecdysozoa</taxon>
        <taxon>Arthropoda</taxon>
        <taxon>Hexapoda</taxon>
        <taxon>Insecta</taxon>
        <taxon>Pterygota</taxon>
        <taxon>Neoptera</taxon>
        <taxon>Paraneoptera</taxon>
        <taxon>Hemiptera</taxon>
        <taxon>Sternorrhyncha</taxon>
        <taxon>Aleyrodoidea</taxon>
        <taxon>Aleyrodidae</taxon>
        <taxon>Aleyrodinae</taxon>
        <taxon>Bemisia</taxon>
    </lineage>
</organism>
<evidence type="ECO:0000256" key="3">
    <source>
        <dbReference type="ARBA" id="ARBA00022679"/>
    </source>
</evidence>
<sequence>MHPRNIYRTPPNFKELALQFPELRPYAKPDLNGKVQIDFKNQDALRVLLKVLLIKDFQLNIELPPEKLVPTLPLRLNYILWIEDLLEHAGLSNPVGIDIGVGASCIYSLLAAKKNNWRMFGTETDQASYQAALKNVEINSLQSLVKVVLVNEETILDGAIDEAEDYTFCMCNPPFFGSLKEVTGKSRSPNSRAPPRNAHTGIENELVTEGGEVAFVGRIIHDSKKLQNKVKIYTSMVGIKSNLKKLVSLLKSTSVESVTQTTFSQGRTMRWGVAWTYDKSVRLLPAPVSKKSKDKPLQQEFHPPHTPESVEKDVLALLDKLEIKHTEVKKKNSLKVFELTAYKNTWSHQRKLRRMAKRKQLVEENSTSMDIDESNDPAVNSGSSSPIMVDTESLSPESGMERKPTDKLADNYLKTSEQDYSSSLCSSPNKRKMSPALLEEQDSGLDLDHENLKKLRLDDGKSWFDYAGNDPLLSCTLGIRDLKTKVLVDMLFSDGTGGKEAMNQVLLYIRNNMKQNTI</sequence>
<protein>
    <recommendedName>
        <fullName evidence="5">U6 small nuclear RNA (adenine-(43)-N(6))-methyltransferase</fullName>
        <ecNumber evidence="5">2.1.1.-</ecNumber>
    </recommendedName>
</protein>
<dbReference type="GO" id="GO:0070475">
    <property type="term" value="P:rRNA base methylation"/>
    <property type="evidence" value="ECO:0007669"/>
    <property type="project" value="TreeGrafter"/>
</dbReference>
<dbReference type="Proteomes" id="UP001152759">
    <property type="component" value="Chromosome 2"/>
</dbReference>
<evidence type="ECO:0000256" key="4">
    <source>
        <dbReference type="ARBA" id="ARBA00022691"/>
    </source>
</evidence>
<evidence type="ECO:0000256" key="5">
    <source>
        <dbReference type="PIRNR" id="PIRNR037350"/>
    </source>
</evidence>
<dbReference type="Gene3D" id="3.40.50.150">
    <property type="entry name" value="Vaccinia Virus protein VP39"/>
    <property type="match status" value="1"/>
</dbReference>
<dbReference type="InterPro" id="IPR029063">
    <property type="entry name" value="SAM-dependent_MTases_sf"/>
</dbReference>
<dbReference type="InterPro" id="IPR017182">
    <property type="entry name" value="METTL16/PsiM"/>
</dbReference>
<dbReference type="KEGG" id="btab:109034206"/>
<reference evidence="8" key="1">
    <citation type="submission" date="2021-12" db="EMBL/GenBank/DDBJ databases">
        <authorList>
            <person name="King R."/>
        </authorList>
    </citation>
    <scope>NUCLEOTIDE SEQUENCE</scope>
</reference>
<dbReference type="SUPFAM" id="SSF53335">
    <property type="entry name" value="S-adenosyl-L-methionine-dependent methyltransferases"/>
    <property type="match status" value="1"/>
</dbReference>
<keyword evidence="3 5" id="KW-0808">Transferase</keyword>
<dbReference type="PANTHER" id="PTHR13393">
    <property type="entry name" value="SAM-DEPENDENT METHYLTRANSFERASE"/>
    <property type="match status" value="1"/>
</dbReference>
<evidence type="ECO:0000313" key="8">
    <source>
        <dbReference type="EMBL" id="CAH0385318.1"/>
    </source>
</evidence>
<evidence type="ECO:0000313" key="9">
    <source>
        <dbReference type="Proteomes" id="UP001152759"/>
    </source>
</evidence>
<accession>A0A9P0EZ86</accession>
<keyword evidence="9" id="KW-1185">Reference proteome</keyword>
<dbReference type="InterPro" id="IPR010286">
    <property type="entry name" value="METTL16/RlmF"/>
</dbReference>
<dbReference type="PIRSF" id="PIRSF037350">
    <property type="entry name" value="Mtase_ZK1128_prd"/>
    <property type="match status" value="1"/>
</dbReference>
<feature type="binding site" evidence="6">
    <location>
        <position position="75"/>
    </location>
    <ligand>
        <name>S-adenosyl-L-methionine</name>
        <dbReference type="ChEBI" id="CHEBI:59789"/>
    </ligand>
</feature>
<evidence type="ECO:0000256" key="2">
    <source>
        <dbReference type="ARBA" id="ARBA00022603"/>
    </source>
</evidence>
<feature type="binding site" evidence="6">
    <location>
        <position position="172"/>
    </location>
    <ligand>
        <name>S-adenosyl-L-methionine</name>
        <dbReference type="ChEBI" id="CHEBI:59789"/>
    </ligand>
</feature>
<keyword evidence="4 6" id="KW-0949">S-adenosyl-L-methionine</keyword>
<evidence type="ECO:0000256" key="6">
    <source>
        <dbReference type="PIRSR" id="PIRSR037350-1"/>
    </source>
</evidence>
<keyword evidence="2 5" id="KW-0489">Methyltransferase</keyword>
<dbReference type="AlphaFoldDB" id="A0A9P0EZ86"/>
<evidence type="ECO:0000256" key="7">
    <source>
        <dbReference type="SAM" id="MobiDB-lite"/>
    </source>
</evidence>
<evidence type="ECO:0000256" key="1">
    <source>
        <dbReference type="ARBA" id="ARBA00005878"/>
    </source>
</evidence>
<dbReference type="Pfam" id="PF05971">
    <property type="entry name" value="Methyltransf_10"/>
    <property type="match status" value="1"/>
</dbReference>
<feature type="binding site" evidence="6">
    <location>
        <position position="100"/>
    </location>
    <ligand>
        <name>S-adenosyl-L-methionine</name>
        <dbReference type="ChEBI" id="CHEBI:59789"/>
    </ligand>
</feature>
<dbReference type="EMBL" id="OU963863">
    <property type="protein sequence ID" value="CAH0385318.1"/>
    <property type="molecule type" value="Genomic_DNA"/>
</dbReference>
<name>A0A9P0EZ86_BEMTA</name>
<comment type="similarity">
    <text evidence="1 5">Belongs to the methyltransferase superfamily. METTL16/RlmF family.</text>
</comment>
<gene>
    <name evidence="8" type="ORF">BEMITA_LOCUS4557</name>
</gene>
<feature type="region of interest" description="Disordered" evidence="7">
    <location>
        <begin position="363"/>
        <end position="405"/>
    </location>
</feature>
<feature type="binding site" evidence="6">
    <location>
        <position position="123"/>
    </location>
    <ligand>
        <name>S-adenosyl-L-methionine</name>
        <dbReference type="ChEBI" id="CHEBI:59789"/>
    </ligand>
</feature>